<sequence length="90" mass="10468">MGVDHYCTVRDTMGHTGRRSMPRYYIQPGRKMRPSKRTVRFETQPGYHLSATPGKKLIWWLPDNRALGLTAASLNHAEYQRRALPVKRET</sequence>
<dbReference type="Proteomes" id="UP000183316">
    <property type="component" value="Chromosome"/>
</dbReference>
<dbReference type="PATRIC" id="fig|941280.3.peg.883"/>
<dbReference type="AlphaFoldDB" id="A0A192C8B6"/>
<name>A0A192C8B6_ECO25</name>
<evidence type="ECO:0000313" key="1">
    <source>
        <dbReference type="EMBL" id="ANK02155.1"/>
    </source>
</evidence>
<dbReference type="EMBL" id="CP015085">
    <property type="protein sequence ID" value="ANK02155.1"/>
    <property type="molecule type" value="Genomic_DNA"/>
</dbReference>
<evidence type="ECO:0000313" key="2">
    <source>
        <dbReference type="Proteomes" id="UP000183316"/>
    </source>
</evidence>
<gene>
    <name evidence="1" type="ORF">WLH_00894</name>
</gene>
<proteinExistence type="predicted"/>
<accession>A0A192C8B6</accession>
<protein>
    <submittedName>
        <fullName evidence="1">Transposase</fullName>
    </submittedName>
</protein>
<reference evidence="1 2" key="1">
    <citation type="submission" date="2016-03" db="EMBL/GenBank/DDBJ databases">
        <title>Genome Sequence and Comparative Pathogenic Determinants of Uropathogenic Escherichia coli O25b:H4, a Clinical Isolate from Saudi Arabia.</title>
        <authorList>
            <person name="Alyamani E.A.J."/>
            <person name="Khiyami M.A."/>
            <person name="Booq R.Y."/>
            <person name="Bahwerth F.S."/>
            <person name="Vaisvil B."/>
            <person name="Schmitt D.P."/>
            <person name="Kapatral V."/>
        </authorList>
    </citation>
    <scope>NUCLEOTIDE SEQUENCE [LARGE SCALE GENOMIC DNA]</scope>
    <source>
        <strain evidence="1 2">O25b:H4</strain>
    </source>
</reference>
<organism evidence="1 2">
    <name type="scientific">Escherichia coli O25b:H4</name>
    <dbReference type="NCBI Taxonomy" id="941280"/>
    <lineage>
        <taxon>Bacteria</taxon>
        <taxon>Pseudomonadati</taxon>
        <taxon>Pseudomonadota</taxon>
        <taxon>Gammaproteobacteria</taxon>
        <taxon>Enterobacterales</taxon>
        <taxon>Enterobacteriaceae</taxon>
        <taxon>Escherichia</taxon>
    </lineage>
</organism>